<feature type="compositionally biased region" description="Basic and acidic residues" evidence="1">
    <location>
        <begin position="80"/>
        <end position="96"/>
    </location>
</feature>
<comment type="caution">
    <text evidence="2">The sequence shown here is derived from an EMBL/GenBank/DDBJ whole genome shotgun (WGS) entry which is preliminary data.</text>
</comment>
<keyword evidence="3" id="KW-1185">Reference proteome</keyword>
<feature type="region of interest" description="Disordered" evidence="1">
    <location>
        <begin position="1"/>
        <end position="96"/>
    </location>
</feature>
<evidence type="ECO:0000313" key="2">
    <source>
        <dbReference type="EMBL" id="MBW0553485.1"/>
    </source>
</evidence>
<reference evidence="2" key="1">
    <citation type="submission" date="2021-03" db="EMBL/GenBank/DDBJ databases">
        <title>Draft genome sequence of rust myrtle Austropuccinia psidii MF-1, a brazilian biotype.</title>
        <authorList>
            <person name="Quecine M.C."/>
            <person name="Pachon D.M.R."/>
            <person name="Bonatelli M.L."/>
            <person name="Correr F.H."/>
            <person name="Franceschini L.M."/>
            <person name="Leite T.F."/>
            <person name="Margarido G.R.A."/>
            <person name="Almeida C.A."/>
            <person name="Ferrarezi J.A."/>
            <person name="Labate C.A."/>
        </authorList>
    </citation>
    <scope>NUCLEOTIDE SEQUENCE</scope>
    <source>
        <strain evidence="2">MF-1</strain>
    </source>
</reference>
<dbReference type="EMBL" id="AVOT02059897">
    <property type="protein sequence ID" value="MBW0553485.1"/>
    <property type="molecule type" value="Genomic_DNA"/>
</dbReference>
<organism evidence="2 3">
    <name type="scientific">Austropuccinia psidii MF-1</name>
    <dbReference type="NCBI Taxonomy" id="1389203"/>
    <lineage>
        <taxon>Eukaryota</taxon>
        <taxon>Fungi</taxon>
        <taxon>Dikarya</taxon>
        <taxon>Basidiomycota</taxon>
        <taxon>Pucciniomycotina</taxon>
        <taxon>Pucciniomycetes</taxon>
        <taxon>Pucciniales</taxon>
        <taxon>Sphaerophragmiaceae</taxon>
        <taxon>Austropuccinia</taxon>
    </lineage>
</organism>
<sequence>MDGAIDGKEKIDAFNSRMEEKQPFTTQVSTKNSPSIQKKQFQSEKEATSSEQGKSQSTSHKTSQPELQNTKDSAGFHGKCNSDVHKNDGIAEKGGS</sequence>
<name>A0A9Q3IZW6_9BASI</name>
<gene>
    <name evidence="2" type="ORF">O181_093200</name>
</gene>
<feature type="compositionally biased region" description="Polar residues" evidence="1">
    <location>
        <begin position="49"/>
        <end position="72"/>
    </location>
</feature>
<evidence type="ECO:0000313" key="3">
    <source>
        <dbReference type="Proteomes" id="UP000765509"/>
    </source>
</evidence>
<accession>A0A9Q3IZW6</accession>
<proteinExistence type="predicted"/>
<protein>
    <submittedName>
        <fullName evidence="2">Uncharacterized protein</fullName>
    </submittedName>
</protein>
<feature type="compositionally biased region" description="Polar residues" evidence="1">
    <location>
        <begin position="23"/>
        <end position="40"/>
    </location>
</feature>
<dbReference type="AlphaFoldDB" id="A0A9Q3IZW6"/>
<dbReference type="Proteomes" id="UP000765509">
    <property type="component" value="Unassembled WGS sequence"/>
</dbReference>
<evidence type="ECO:0000256" key="1">
    <source>
        <dbReference type="SAM" id="MobiDB-lite"/>
    </source>
</evidence>
<feature type="compositionally biased region" description="Basic and acidic residues" evidence="1">
    <location>
        <begin position="1"/>
        <end position="22"/>
    </location>
</feature>